<dbReference type="RefSeq" id="WP_013336785.1">
    <property type="nucleotide sequence ID" value="NC_014537.1"/>
</dbReference>
<dbReference type="AlphaFoldDB" id="E1QU66"/>
<keyword evidence="1" id="KW-0472">Membrane</keyword>
<sequence length="444" mass="51848">MSEGVSRKVRRIRNLSILVGRYYLEHYGLRRSSRILRVLLGRISSGERVLVDELTRNYLFVSMSNIAINDVINAVRKAINDYIRYREFRVVVDNQVWGVLDVPRTVITYPARLYSSLTYLPTIRSPEYLLLREMAMRILRSTKYVIDWYENAVKKSASNELSRELGNEVEGLRRRRLRLSQLVKRLPSANVRYGHEDIVLEVGRLMPYAPSWLLEAYDAYLLSRFIPRGRIYASLRRRVSDRDMVLLGWRLYEIFVYMLVLDIFLSRGYKVTRRRARVLELVRDGITINVIFNKPLENSNIRAVDSNEDLAIKVRGRPDVSLVNGNSKTIVIECKFSELPTYITAGRYKVMAYMYEYNADLGILVFPGLNTKRIYDEEDRATVRLWDLMKNSGHVEITLDNGRKLFMVKIDPGESDDIYKVRDVAKGRLKDVLDLIFQMTNDKS</sequence>
<dbReference type="HOGENOM" id="CLU_671964_0_0_2"/>
<protein>
    <submittedName>
        <fullName evidence="2">Uncharacterized protein</fullName>
    </submittedName>
</protein>
<dbReference type="Proteomes" id="UP000006681">
    <property type="component" value="Chromosome"/>
</dbReference>
<dbReference type="GeneID" id="9752627"/>
<name>E1QU66_VULDI</name>
<dbReference type="eggNOG" id="arCOG05713">
    <property type="taxonomic scope" value="Archaea"/>
</dbReference>
<keyword evidence="1" id="KW-1133">Transmembrane helix</keyword>
<evidence type="ECO:0000313" key="3">
    <source>
        <dbReference type="Proteomes" id="UP000006681"/>
    </source>
</evidence>
<proteinExistence type="predicted"/>
<accession>E1QU66</accession>
<organism evidence="2 3">
    <name type="scientific">Vulcanisaeta distributa (strain DSM 14429 / JCM 11212 / NBRC 100878 / IC-017)</name>
    <dbReference type="NCBI Taxonomy" id="572478"/>
    <lineage>
        <taxon>Archaea</taxon>
        <taxon>Thermoproteota</taxon>
        <taxon>Thermoprotei</taxon>
        <taxon>Thermoproteales</taxon>
        <taxon>Thermoproteaceae</taxon>
        <taxon>Vulcanisaeta</taxon>
    </lineage>
</organism>
<dbReference type="EMBL" id="CP002100">
    <property type="protein sequence ID" value="ADN51060.1"/>
    <property type="molecule type" value="Genomic_DNA"/>
</dbReference>
<keyword evidence="1" id="KW-0812">Transmembrane</keyword>
<dbReference type="OrthoDB" id="26009at2157"/>
<reference evidence="3" key="2">
    <citation type="journal article" date="2010" name="Stand. Genomic Sci.">
        <title>Complete genome sequence of Vulcanisaeta distributa type strain (IC-017T).</title>
        <authorList>
            <person name="Mavromatis K."/>
            <person name="Sikorski J."/>
            <person name="Pabst E."/>
            <person name="Teshima H."/>
            <person name="Lapidus A."/>
            <person name="Lucas S."/>
            <person name="Nolan M."/>
            <person name="Glavina Del Rio T."/>
            <person name="Cheng J."/>
            <person name="Bruce D."/>
            <person name="Goodwin L."/>
            <person name="Pitluck S."/>
            <person name="Liolios K."/>
            <person name="Ivanova N."/>
            <person name="Mikhailova N."/>
            <person name="Pati A."/>
            <person name="Chen A."/>
            <person name="Palaniappan K."/>
            <person name="Land M."/>
            <person name="Hauser L."/>
            <person name="Chang Y."/>
            <person name="Jeffries C."/>
            <person name="Rohde M."/>
            <person name="Spring S."/>
            <person name="Goker M."/>
            <person name="Wirth R."/>
            <person name="Woyke T."/>
            <person name="Bristow J."/>
            <person name="Eisen J."/>
            <person name="Markowitz V."/>
            <person name="Hugenholtz P."/>
            <person name="Klenk H."/>
            <person name="Kyrpides N."/>
        </authorList>
    </citation>
    <scope>NUCLEOTIDE SEQUENCE [LARGE SCALE GENOMIC DNA]</scope>
    <source>
        <strain evidence="3">DSM 14429 / JCM 11212 / NBRC 100878 / IC-017</strain>
    </source>
</reference>
<dbReference type="KEGG" id="vdi:Vdis_1686"/>
<keyword evidence="3" id="KW-1185">Reference proteome</keyword>
<feature type="transmembrane region" description="Helical" evidence="1">
    <location>
        <begin position="244"/>
        <end position="265"/>
    </location>
</feature>
<reference evidence="2 3" key="1">
    <citation type="journal article" date="2010" name="Stand. Genomic Sci.">
        <title>Complete genome sequence of Vulcanisaeta distributa type strain (IC-017).</title>
        <authorList>
            <person name="Mavromatis K."/>
            <person name="Sikorski J."/>
            <person name="Pabst E."/>
            <person name="Teshima H."/>
            <person name="Lapidus A."/>
            <person name="Lucas S."/>
            <person name="Nolan M."/>
            <person name="Glavina Del Rio T."/>
            <person name="Cheng J.F."/>
            <person name="Bruce D."/>
            <person name="Goodwin L."/>
            <person name="Pitluck S."/>
            <person name="Liolios K."/>
            <person name="Ivanova N."/>
            <person name="Mikhailova N."/>
            <person name="Pati A."/>
            <person name="Chen A."/>
            <person name="Palaniappan K."/>
            <person name="Land M."/>
            <person name="Hauser L."/>
            <person name="Chang Y.J."/>
            <person name="Jeffries C.D."/>
            <person name="Rohde M."/>
            <person name="Spring S."/>
            <person name="Goker M."/>
            <person name="Wirth R."/>
            <person name="Woyke T."/>
            <person name="Bristow J."/>
            <person name="Eisen J.A."/>
            <person name="Markowitz V."/>
            <person name="Hugenholtz P."/>
            <person name="Klenk H.P."/>
            <person name="Kyrpides N.C."/>
        </authorList>
    </citation>
    <scope>NUCLEOTIDE SEQUENCE [LARGE SCALE GENOMIC DNA]</scope>
    <source>
        <strain evidence="3">DSM 14429 / JCM 11212 / NBRC 100878 / IC-017</strain>
    </source>
</reference>
<gene>
    <name evidence="2" type="ordered locus">Vdis_1686</name>
</gene>
<evidence type="ECO:0000313" key="2">
    <source>
        <dbReference type="EMBL" id="ADN51060.1"/>
    </source>
</evidence>
<evidence type="ECO:0000256" key="1">
    <source>
        <dbReference type="SAM" id="Phobius"/>
    </source>
</evidence>